<evidence type="ECO:0000313" key="9">
    <source>
        <dbReference type="Proteomes" id="UP001193081"/>
    </source>
</evidence>
<dbReference type="Gene3D" id="1.20.58.410">
    <property type="entry name" value="Release factor"/>
    <property type="match status" value="1"/>
</dbReference>
<evidence type="ECO:0000256" key="5">
    <source>
        <dbReference type="ARBA" id="ARBA00022917"/>
    </source>
</evidence>
<feature type="domain" description="Prokaryotic-type class I peptide chain release factors" evidence="7">
    <location>
        <begin position="222"/>
        <end position="238"/>
    </location>
</feature>
<gene>
    <name evidence="6 8" type="primary">prfB</name>
    <name evidence="8" type="ORF">EYB53_000570</name>
</gene>
<dbReference type="Gene3D" id="3.30.70.1660">
    <property type="match status" value="1"/>
</dbReference>
<dbReference type="Pfam" id="PF03462">
    <property type="entry name" value="PCRF"/>
    <property type="match status" value="1"/>
</dbReference>
<evidence type="ECO:0000256" key="3">
    <source>
        <dbReference type="ARBA" id="ARBA00019192"/>
    </source>
</evidence>
<dbReference type="Gene3D" id="3.30.160.20">
    <property type="match status" value="1"/>
</dbReference>
<evidence type="ECO:0000256" key="6">
    <source>
        <dbReference type="HAMAP-Rule" id="MF_00094"/>
    </source>
</evidence>
<comment type="caution">
    <text evidence="8">The sequence shown here is derived from an EMBL/GenBank/DDBJ whole genome shotgun (WGS) entry which is preliminary data.</text>
</comment>
<keyword evidence="5 6" id="KW-0648">Protein biosynthesis</keyword>
<keyword evidence="6" id="KW-0963">Cytoplasm</keyword>
<feature type="modified residue" description="N5-methylglutamine" evidence="6">
    <location>
        <position position="229"/>
    </location>
</feature>
<dbReference type="InterPro" id="IPR004374">
    <property type="entry name" value="PrfB"/>
</dbReference>
<evidence type="ECO:0000256" key="2">
    <source>
        <dbReference type="ARBA" id="ARBA00010835"/>
    </source>
</evidence>
<dbReference type="PANTHER" id="PTHR43116">
    <property type="entry name" value="PEPTIDE CHAIN RELEASE FACTOR 2"/>
    <property type="match status" value="1"/>
</dbReference>
<reference evidence="8 9" key="1">
    <citation type="submission" date="2021-03" db="EMBL/GenBank/DDBJ databases">
        <authorList>
            <person name="Grouzdev D.S."/>
        </authorList>
    </citation>
    <scope>NUCLEOTIDE SEQUENCE [LARGE SCALE GENOMIC DNA]</scope>
    <source>
        <strain evidence="8 9">M50-1</strain>
    </source>
</reference>
<dbReference type="PANTHER" id="PTHR43116:SF3">
    <property type="entry name" value="CLASS I PEPTIDE CHAIN RELEASE FACTOR"/>
    <property type="match status" value="1"/>
</dbReference>
<dbReference type="Proteomes" id="UP001193081">
    <property type="component" value="Unassembled WGS sequence"/>
</dbReference>
<comment type="PTM">
    <text evidence="6">Methylated by PrmC. Methylation increases the termination efficiency of RF2.</text>
</comment>
<sequence length="346" mass="38958">MFDLASKQAHIEELEERAAHPELWNDPREAQGLMQRLTRLKNEVDVWTSIGVRLTNLDELIELASAEDDDSLQEELTTEVAASRAELDRLELGLLLSGRYDDGDTFISIQAGMGGTDAQDWAEMLLRMYMRWAEARGFTVNLLEESPGDEAGIKSATIEVRGPYAYGYARAEAGVHRLIRLSPFNSAHTRQTSFARIEVMPEVDDAPEIVIKPDDLRVDVFRSGGHGGQGVNTTDSAVRLTHLPTGLVVVCQNERSQLQNRETALRVLRGRLIERDLQRQAEERARLRGAYRDAAFGSQMRTYYLHPSTLVKDHRTDHETSNVQAVLDGQIDPFIEAYLRWNVAEA</sequence>
<evidence type="ECO:0000313" key="8">
    <source>
        <dbReference type="EMBL" id="MBP1464188.1"/>
    </source>
</evidence>
<comment type="function">
    <text evidence="1 6">Peptide chain release factor 2 directs the termination of translation in response to the peptide chain termination codons UGA and UAA.</text>
</comment>
<name>A0ABS4D439_9CHLR</name>
<dbReference type="EMBL" id="SIJK02000001">
    <property type="protein sequence ID" value="MBP1464188.1"/>
    <property type="molecule type" value="Genomic_DNA"/>
</dbReference>
<dbReference type="PROSITE" id="PS00745">
    <property type="entry name" value="RF_PROK_I"/>
    <property type="match status" value="1"/>
</dbReference>
<dbReference type="NCBIfam" id="TIGR00020">
    <property type="entry name" value="prfB"/>
    <property type="match status" value="1"/>
</dbReference>
<accession>A0ABS4D439</accession>
<evidence type="ECO:0000256" key="4">
    <source>
        <dbReference type="ARBA" id="ARBA00022481"/>
    </source>
</evidence>
<dbReference type="InterPro" id="IPR000352">
    <property type="entry name" value="Pep_chain_release_fac_I"/>
</dbReference>
<dbReference type="InterPro" id="IPR045853">
    <property type="entry name" value="Pep_chain_release_fac_I_sf"/>
</dbReference>
<protein>
    <recommendedName>
        <fullName evidence="3 6">Peptide chain release factor 2</fullName>
        <shortName evidence="6">RF-2</shortName>
    </recommendedName>
</protein>
<dbReference type="SMART" id="SM00937">
    <property type="entry name" value="PCRF"/>
    <property type="match status" value="1"/>
</dbReference>
<keyword evidence="9" id="KW-1185">Reference proteome</keyword>
<comment type="subcellular location">
    <subcellularLocation>
        <location evidence="6">Cytoplasm</location>
    </subcellularLocation>
</comment>
<proteinExistence type="inferred from homology"/>
<organism evidence="8 9">
    <name type="scientific">Candidatus Chloroploca mongolica</name>
    <dbReference type="NCBI Taxonomy" id="2528176"/>
    <lineage>
        <taxon>Bacteria</taxon>
        <taxon>Bacillati</taxon>
        <taxon>Chloroflexota</taxon>
        <taxon>Chloroflexia</taxon>
        <taxon>Chloroflexales</taxon>
        <taxon>Chloroflexineae</taxon>
        <taxon>Oscillochloridaceae</taxon>
        <taxon>Candidatus Chloroploca</taxon>
    </lineage>
</organism>
<comment type="similarity">
    <text evidence="2 6">Belongs to the prokaryotic/mitochondrial release factor family.</text>
</comment>
<dbReference type="Pfam" id="PF00472">
    <property type="entry name" value="RF-1"/>
    <property type="match status" value="1"/>
</dbReference>
<evidence type="ECO:0000256" key="1">
    <source>
        <dbReference type="ARBA" id="ARBA00002613"/>
    </source>
</evidence>
<dbReference type="SUPFAM" id="SSF75620">
    <property type="entry name" value="Release factor"/>
    <property type="match status" value="1"/>
</dbReference>
<evidence type="ECO:0000259" key="7">
    <source>
        <dbReference type="PROSITE" id="PS00745"/>
    </source>
</evidence>
<dbReference type="HAMAP" id="MF_00094">
    <property type="entry name" value="Rel_fac_2"/>
    <property type="match status" value="1"/>
</dbReference>
<dbReference type="InterPro" id="IPR005139">
    <property type="entry name" value="PCRF"/>
</dbReference>
<keyword evidence="4 6" id="KW-0488">Methylation</keyword>